<dbReference type="InterPro" id="IPR001375">
    <property type="entry name" value="Peptidase_S9_cat"/>
</dbReference>
<accession>A0A644ZS06</accession>
<dbReference type="GO" id="GO:0008239">
    <property type="term" value="F:dipeptidyl-peptidase activity"/>
    <property type="evidence" value="ECO:0007669"/>
    <property type="project" value="TreeGrafter"/>
</dbReference>
<dbReference type="AlphaFoldDB" id="A0A644ZS06"/>
<dbReference type="SUPFAM" id="SSF53474">
    <property type="entry name" value="alpha/beta-Hydrolases"/>
    <property type="match status" value="1"/>
</dbReference>
<dbReference type="SUPFAM" id="SSF69304">
    <property type="entry name" value="Tricorn protease N-terminal domain"/>
    <property type="match status" value="1"/>
</dbReference>
<reference evidence="2" key="1">
    <citation type="submission" date="2019-08" db="EMBL/GenBank/DDBJ databases">
        <authorList>
            <person name="Kucharzyk K."/>
            <person name="Murdoch R.W."/>
            <person name="Higgins S."/>
            <person name="Loffler F."/>
        </authorList>
    </citation>
    <scope>NUCLEOTIDE SEQUENCE</scope>
</reference>
<proteinExistence type="predicted"/>
<name>A0A644ZS06_9ZZZZ</name>
<dbReference type="PANTHER" id="PTHR11731:SF193">
    <property type="entry name" value="DIPEPTIDYL PEPTIDASE 9"/>
    <property type="match status" value="1"/>
</dbReference>
<protein>
    <recommendedName>
        <fullName evidence="1">Peptidase S9 prolyl oligopeptidase catalytic domain-containing protein</fullName>
    </recommendedName>
</protein>
<evidence type="ECO:0000259" key="1">
    <source>
        <dbReference type="Pfam" id="PF00326"/>
    </source>
</evidence>
<dbReference type="PANTHER" id="PTHR11731">
    <property type="entry name" value="PROTEASE FAMILY S9B,C DIPEPTIDYL-PEPTIDASE IV-RELATED"/>
    <property type="match status" value="1"/>
</dbReference>
<dbReference type="InterPro" id="IPR029058">
    <property type="entry name" value="AB_hydrolase_fold"/>
</dbReference>
<comment type="caution">
    <text evidence="2">The sequence shown here is derived from an EMBL/GenBank/DDBJ whole genome shotgun (WGS) entry which is preliminary data.</text>
</comment>
<dbReference type="InterPro" id="IPR050278">
    <property type="entry name" value="Serine_Prot_S9B/DPPIV"/>
</dbReference>
<sequence length="771" mass="88745">MVHYLATGVTDTLKDVSDYNFTTGGDSLFLLRRPSSKDTLQEAGLFMYTPRNKQLTKIYKFDLKQTVKLPVVSEDNKHIVFYANLDTTKKGKDAVSILYYKEGFPEAKILIDNNLKGLEEGWRISDNRAINISKSGKRLFFGIARIMPEKDTTIVASEVAKLDIWHYKDNYVQPVQLLNINRELRKSYMSVVELDKEPELLQLSKDEYHIVQLPDGGDADWGYSVSDYNYQLESMWSANPRADLYIVNINDGTAQPLLKDQYISNVSSSPKGRYLIWYNNQDSSWYSYNRQNKEIVCMTKGIDAVFADELHDSPVMAYSYGHDGWAEEDQAIYINDRYDVWQIDPSGTTPAINLTEGLGRKENLTFRIVRLDDVLLPPGTPGVKKEPIKPKTTIYFSMFDNKTKESGYYYKEMAKRKPVLTKWIVEPMTFVYLNRSKDGKVITYTKHNFENSPDVWLTKDNFKTQVKITDINPQQKDYNWGTAHLVQWKSKLGQDLDGVLYKPENFDPSKKYPMLVYFYERNSQYLHYYRPPAPSRSVINIPFFVSNEYLVFVPDIAYQIGHPGKSALDCIVPGVEKLIAENSWVDADNIAIQGQSWGGYQVAYMVTQPQVFKWKAAGAGAPVANMTSAYGGIRWGSGMVRQFQYEHTQSRIGKNLWDGFDLYIENSPLFFADKVETPLLIMHNDKDEAVPWYQGIEYFTALRRLGKPAWMLQYNDEAHNLNSRVNAKDLSIRLEQFFNHYLKGAPMPVWMKSGVPATLKGIDWGYELTEE</sequence>
<dbReference type="Pfam" id="PF00326">
    <property type="entry name" value="Peptidase_S9"/>
    <property type="match status" value="1"/>
</dbReference>
<organism evidence="2">
    <name type="scientific">bioreactor metagenome</name>
    <dbReference type="NCBI Taxonomy" id="1076179"/>
    <lineage>
        <taxon>unclassified sequences</taxon>
        <taxon>metagenomes</taxon>
        <taxon>ecological metagenomes</taxon>
    </lineage>
</organism>
<dbReference type="EMBL" id="VSSQ01010189">
    <property type="protein sequence ID" value="MPM43665.1"/>
    <property type="molecule type" value="Genomic_DNA"/>
</dbReference>
<dbReference type="GO" id="GO:0008236">
    <property type="term" value="F:serine-type peptidase activity"/>
    <property type="evidence" value="ECO:0007669"/>
    <property type="project" value="InterPro"/>
</dbReference>
<dbReference type="Gene3D" id="3.40.50.1820">
    <property type="entry name" value="alpha/beta hydrolase"/>
    <property type="match status" value="1"/>
</dbReference>
<evidence type="ECO:0000313" key="2">
    <source>
        <dbReference type="EMBL" id="MPM43665.1"/>
    </source>
</evidence>
<dbReference type="GO" id="GO:0006508">
    <property type="term" value="P:proteolysis"/>
    <property type="evidence" value="ECO:0007669"/>
    <property type="project" value="InterPro"/>
</dbReference>
<gene>
    <name evidence="2" type="ORF">SDC9_90342</name>
</gene>
<feature type="domain" description="Peptidase S9 prolyl oligopeptidase catalytic" evidence="1">
    <location>
        <begin position="565"/>
        <end position="744"/>
    </location>
</feature>